<accession>A0A8J2KAA0</accession>
<comment type="caution">
    <text evidence="1">The sequence shown here is derived from an EMBL/GenBank/DDBJ whole genome shotgun (WGS) entry which is preliminary data.</text>
</comment>
<dbReference type="Proteomes" id="UP000708208">
    <property type="component" value="Unassembled WGS sequence"/>
</dbReference>
<name>A0A8J2KAA0_9HEXA</name>
<reference evidence="1" key="1">
    <citation type="submission" date="2021-06" db="EMBL/GenBank/DDBJ databases">
        <authorList>
            <person name="Hodson N. C."/>
            <person name="Mongue J. A."/>
            <person name="Jaron S. K."/>
        </authorList>
    </citation>
    <scope>NUCLEOTIDE SEQUENCE</scope>
</reference>
<evidence type="ECO:0000313" key="2">
    <source>
        <dbReference type="Proteomes" id="UP000708208"/>
    </source>
</evidence>
<dbReference type="AlphaFoldDB" id="A0A8J2KAA0"/>
<sequence length="50" mass="5629">VALTLSTTWIQKELPDRISKLPIILYSLPFASCPTQITTGYDNLDNFTTQ</sequence>
<dbReference type="EMBL" id="CAJVCH010232786">
    <property type="protein sequence ID" value="CAG7732508.1"/>
    <property type="molecule type" value="Genomic_DNA"/>
</dbReference>
<gene>
    <name evidence="1" type="ORF">AFUS01_LOCUS21023</name>
</gene>
<evidence type="ECO:0000313" key="1">
    <source>
        <dbReference type="EMBL" id="CAG7732508.1"/>
    </source>
</evidence>
<keyword evidence="2" id="KW-1185">Reference proteome</keyword>
<proteinExistence type="predicted"/>
<feature type="non-terminal residue" evidence="1">
    <location>
        <position position="50"/>
    </location>
</feature>
<protein>
    <submittedName>
        <fullName evidence="1">Uncharacterized protein</fullName>
    </submittedName>
</protein>
<organism evidence="1 2">
    <name type="scientific">Allacma fusca</name>
    <dbReference type="NCBI Taxonomy" id="39272"/>
    <lineage>
        <taxon>Eukaryota</taxon>
        <taxon>Metazoa</taxon>
        <taxon>Ecdysozoa</taxon>
        <taxon>Arthropoda</taxon>
        <taxon>Hexapoda</taxon>
        <taxon>Collembola</taxon>
        <taxon>Symphypleona</taxon>
        <taxon>Sminthuridae</taxon>
        <taxon>Allacma</taxon>
    </lineage>
</organism>